<accession>A0A9E7EUZ2</accession>
<gene>
    <name evidence="1" type="ORF">MUK42_19230</name>
</gene>
<evidence type="ECO:0000313" key="1">
    <source>
        <dbReference type="EMBL" id="URD83197.1"/>
    </source>
</evidence>
<reference evidence="1" key="1">
    <citation type="submission" date="2022-05" db="EMBL/GenBank/DDBJ databases">
        <title>The Musa troglodytarum L. genome provides insights into the mechanism of non-climacteric behaviour and enrichment of carotenoids.</title>
        <authorList>
            <person name="Wang J."/>
        </authorList>
    </citation>
    <scope>NUCLEOTIDE SEQUENCE</scope>
    <source>
        <tissue evidence="1">Leaf</tissue>
    </source>
</reference>
<keyword evidence="2" id="KW-1185">Reference proteome</keyword>
<name>A0A9E7EUZ2_9LILI</name>
<organism evidence="1 2">
    <name type="scientific">Musa troglodytarum</name>
    <name type="common">fe'i banana</name>
    <dbReference type="NCBI Taxonomy" id="320322"/>
    <lineage>
        <taxon>Eukaryota</taxon>
        <taxon>Viridiplantae</taxon>
        <taxon>Streptophyta</taxon>
        <taxon>Embryophyta</taxon>
        <taxon>Tracheophyta</taxon>
        <taxon>Spermatophyta</taxon>
        <taxon>Magnoliopsida</taxon>
        <taxon>Liliopsida</taxon>
        <taxon>Zingiberales</taxon>
        <taxon>Musaceae</taxon>
        <taxon>Musa</taxon>
    </lineage>
</organism>
<dbReference type="EMBL" id="CP097503">
    <property type="protein sequence ID" value="URD83197.1"/>
    <property type="molecule type" value="Genomic_DNA"/>
</dbReference>
<dbReference type="AlphaFoldDB" id="A0A9E7EUZ2"/>
<evidence type="ECO:0000313" key="2">
    <source>
        <dbReference type="Proteomes" id="UP001055439"/>
    </source>
</evidence>
<sequence length="152" mass="16741">MPETKLCFTFYCRKNSQRMMATPMDGYCRPPSNQSLGCMTTPSSQKGSISWIDMESESESESRSAVWDDGTRAPPSLGFVVAAIIIPCQNAVCVLGESIYDPIISQRILGFFMKASPAMYVFGSRVVERERERVALVGQAALKDGVESCVHL</sequence>
<proteinExistence type="predicted"/>
<dbReference type="Proteomes" id="UP001055439">
    <property type="component" value="Chromosome 10"/>
</dbReference>
<protein>
    <submittedName>
        <fullName evidence="1">Uncharacterized protein</fullName>
    </submittedName>
</protein>